<comment type="caution">
    <text evidence="3">The sequence shown here is derived from an EMBL/GenBank/DDBJ whole genome shotgun (WGS) entry which is preliminary data.</text>
</comment>
<evidence type="ECO:0000313" key="4">
    <source>
        <dbReference type="Proteomes" id="UP000198336"/>
    </source>
</evidence>
<dbReference type="PANTHER" id="PTHR44520">
    <property type="entry name" value="RESPONSE REGULATOR RCP1-RELATED"/>
    <property type="match status" value="1"/>
</dbReference>
<dbReference type="AlphaFoldDB" id="A0A226I2C3"/>
<dbReference type="GO" id="GO:0000160">
    <property type="term" value="P:phosphorelay signal transduction system"/>
    <property type="evidence" value="ECO:0007669"/>
    <property type="project" value="InterPro"/>
</dbReference>
<keyword evidence="4" id="KW-1185">Reference proteome</keyword>
<evidence type="ECO:0000259" key="2">
    <source>
        <dbReference type="PROSITE" id="PS50110"/>
    </source>
</evidence>
<dbReference type="PROSITE" id="PS50110">
    <property type="entry name" value="RESPONSE_REGULATORY"/>
    <property type="match status" value="1"/>
</dbReference>
<accession>A0A226I2C3</accession>
<protein>
    <submittedName>
        <fullName evidence="3">Response regulator</fullName>
    </submittedName>
</protein>
<keyword evidence="1" id="KW-0597">Phosphoprotein</keyword>
<dbReference type="SUPFAM" id="SSF52172">
    <property type="entry name" value="CheY-like"/>
    <property type="match status" value="1"/>
</dbReference>
<feature type="domain" description="Response regulatory" evidence="2">
    <location>
        <begin position="6"/>
        <end position="131"/>
    </location>
</feature>
<dbReference type="InterPro" id="IPR001789">
    <property type="entry name" value="Sig_transdc_resp-reg_receiver"/>
</dbReference>
<organism evidence="3 4">
    <name type="scientific">Flavobacterium oncorhynchi</name>
    <dbReference type="NCBI Taxonomy" id="728056"/>
    <lineage>
        <taxon>Bacteria</taxon>
        <taxon>Pseudomonadati</taxon>
        <taxon>Bacteroidota</taxon>
        <taxon>Flavobacteriia</taxon>
        <taxon>Flavobacteriales</taxon>
        <taxon>Flavobacteriaceae</taxon>
        <taxon>Flavobacterium</taxon>
    </lineage>
</organism>
<evidence type="ECO:0000256" key="1">
    <source>
        <dbReference type="PROSITE-ProRule" id="PRU00169"/>
    </source>
</evidence>
<gene>
    <name evidence="3" type="ORF">B0A75_08310</name>
</gene>
<feature type="modified residue" description="4-aspartylphosphate" evidence="1">
    <location>
        <position position="61"/>
    </location>
</feature>
<name>A0A226I2C3_9FLAO</name>
<dbReference type="RefSeq" id="WP_089053839.1">
    <property type="nucleotide sequence ID" value="NZ_MUHA01000010.1"/>
</dbReference>
<proteinExistence type="predicted"/>
<reference evidence="3 4" key="1">
    <citation type="submission" date="2016-11" db="EMBL/GenBank/DDBJ databases">
        <title>Whole genomes of Flavobacteriaceae.</title>
        <authorList>
            <person name="Stine C."/>
            <person name="Li C."/>
            <person name="Tadesse D."/>
        </authorList>
    </citation>
    <scope>NUCLEOTIDE SEQUENCE [LARGE SCALE GENOMIC DNA]</scope>
    <source>
        <strain evidence="3 4">CCUG 59446</strain>
    </source>
</reference>
<sequence length="131" mass="15325">MMPKPEFLLIEDNLIDQLVIKQLLKKVFNITELSITNDGNEGILWLNNNKKKNQSLVILLDIQMPIMNGFDFLNEFHKLSEDFKRGIQIYVLSSTLDTNEIQEIKNSKYITDFLSKPLSIEEFKTKIYLTI</sequence>
<dbReference type="PANTHER" id="PTHR44520:SF2">
    <property type="entry name" value="RESPONSE REGULATOR RCP1"/>
    <property type="match status" value="1"/>
</dbReference>
<dbReference type="Gene3D" id="3.40.50.2300">
    <property type="match status" value="1"/>
</dbReference>
<dbReference type="InterPro" id="IPR052893">
    <property type="entry name" value="TCS_response_regulator"/>
</dbReference>
<dbReference type="InterPro" id="IPR011006">
    <property type="entry name" value="CheY-like_superfamily"/>
</dbReference>
<dbReference type="Proteomes" id="UP000198336">
    <property type="component" value="Unassembled WGS sequence"/>
</dbReference>
<dbReference type="EMBL" id="MUHA01000010">
    <property type="protein sequence ID" value="OXB00317.1"/>
    <property type="molecule type" value="Genomic_DNA"/>
</dbReference>
<dbReference type="Pfam" id="PF00072">
    <property type="entry name" value="Response_reg"/>
    <property type="match status" value="1"/>
</dbReference>
<evidence type="ECO:0000313" key="3">
    <source>
        <dbReference type="EMBL" id="OXB00317.1"/>
    </source>
</evidence>
<dbReference type="SMART" id="SM00448">
    <property type="entry name" value="REC"/>
    <property type="match status" value="1"/>
</dbReference>